<feature type="domain" description="Spondin" evidence="1">
    <location>
        <begin position="36"/>
        <end position="155"/>
    </location>
</feature>
<dbReference type="Gene3D" id="2.60.40.2130">
    <property type="entry name" value="F-spondin domain"/>
    <property type="match status" value="1"/>
</dbReference>
<evidence type="ECO:0000259" key="1">
    <source>
        <dbReference type="Pfam" id="PF06468"/>
    </source>
</evidence>
<accession>A0A3B0YS58</accession>
<organism evidence="2">
    <name type="scientific">hydrothermal vent metagenome</name>
    <dbReference type="NCBI Taxonomy" id="652676"/>
    <lineage>
        <taxon>unclassified sequences</taxon>
        <taxon>metagenomes</taxon>
        <taxon>ecological metagenomes</taxon>
    </lineage>
</organism>
<reference evidence="2" key="1">
    <citation type="submission" date="2018-06" db="EMBL/GenBank/DDBJ databases">
        <authorList>
            <person name="Zhirakovskaya E."/>
        </authorList>
    </citation>
    <scope>NUCLEOTIDE SEQUENCE</scope>
</reference>
<protein>
    <recommendedName>
        <fullName evidence="1">Spondin domain-containing protein</fullName>
    </recommendedName>
</protein>
<name>A0A3B0YS58_9ZZZZ</name>
<dbReference type="NCBIfam" id="NF038123">
    <property type="entry name" value="NF038123_dom"/>
    <property type="match status" value="1"/>
</dbReference>
<dbReference type="EMBL" id="UOFO01000022">
    <property type="protein sequence ID" value="VAW83708.1"/>
    <property type="molecule type" value="Genomic_DNA"/>
</dbReference>
<proteinExistence type="predicted"/>
<dbReference type="Pfam" id="PF06468">
    <property type="entry name" value="Spond_N"/>
    <property type="match status" value="1"/>
</dbReference>
<dbReference type="InterPro" id="IPR009465">
    <property type="entry name" value="Spondin_N"/>
</dbReference>
<dbReference type="InterPro" id="IPR038678">
    <property type="entry name" value="Spondin_N_sf"/>
</dbReference>
<evidence type="ECO:0000313" key="2">
    <source>
        <dbReference type="EMBL" id="VAW83708.1"/>
    </source>
</evidence>
<sequence length="233" mass="23817">MKKTLSTLLTLSALSSMPLMAQQDLSITITNLTHGIHFTPVLAAAHDTNTHLFMSGTTASTSLRTMAEGGDIAGLSTDAQAMGANVVENPAGGLLAPGASTSFSLMSNNGNTRLSVTAMLLPTNDGFVGANSIEIPAEKGTYTFFLNAYDAGTEANDELINGGGALGVLGIPFDPDNNNGSGGSGVASSDNNTMIHIHRGVIGDDDATGGSSDLSNTVHRWLNPVAQLVVTVN</sequence>
<gene>
    <name evidence="2" type="ORF">MNBD_GAMMA16-1213</name>
</gene>
<dbReference type="AlphaFoldDB" id="A0A3B0YS58"/>